<dbReference type="STRING" id="883158.HMPREF9140_00846"/>
<accession>H1Q1Q8</accession>
<dbReference type="InterPro" id="IPR050833">
    <property type="entry name" value="Poly_Biosynth_Transport"/>
</dbReference>
<gene>
    <name evidence="8" type="ORF">HMPREF9140_00846</name>
</gene>
<dbReference type="PATRIC" id="fig|883158.3.peg.853"/>
<evidence type="ECO:0000256" key="4">
    <source>
        <dbReference type="ARBA" id="ARBA00022692"/>
    </source>
</evidence>
<sequence>MEKGNIRNKTISGVLWGFIEKFSIQAFGFIQGVILARLLSPSDYGLIAMVGIFMMLAYALIDSGFGTALIQKKNRTEKDYSTVFLVNVGMSSLISLILFLCSSLIADFYHEPILQKIVSVYALLIFLTSFVSIQDVRLSIHLEFRKKSIINVITTVVSGLFAIALAFMDFGVWSLVYPLFLTLLLKYILYWYYQHWIPKLQFSKKSFKALFGFGSKILASSILATIFENLYSIIIGRAFSAKDLGYYSRSDGYANLPTKTITGVVESVAYPVLSELQDDDEALLSSFRRMLRTSAFVIFPIMIWLATLAKPLIVVLVTEKWLPCVIYLQILCLDRMWWHVHVLNLSLLKAKGRSDLFFKLEVIKKILTIVILILTVPMGIVYMCIGSVVGAILSMIINSYYTGRLMNFGIIKQFRDMLPSILYAFSTGAVIFFATIWTENQFIRLGFGTCLGAIFFFTVAYLTRSRELRYIVEIIKNRTSAITKHE</sequence>
<comment type="caution">
    <text evidence="8">The sequence shown here is derived from an EMBL/GenBank/DDBJ whole genome shotgun (WGS) entry which is preliminary data.</text>
</comment>
<feature type="transmembrane region" description="Helical" evidence="7">
    <location>
        <begin position="117"/>
        <end position="136"/>
    </location>
</feature>
<feature type="transmembrane region" description="Helical" evidence="7">
    <location>
        <begin position="174"/>
        <end position="193"/>
    </location>
</feature>
<dbReference type="CDD" id="cd13127">
    <property type="entry name" value="MATE_tuaB_like"/>
    <property type="match status" value="1"/>
</dbReference>
<dbReference type="EMBL" id="AGWK01000027">
    <property type="protein sequence ID" value="EHO71528.1"/>
    <property type="molecule type" value="Genomic_DNA"/>
</dbReference>
<dbReference type="HOGENOM" id="CLU_026911_5_2_10"/>
<dbReference type="GO" id="GO:0005886">
    <property type="term" value="C:plasma membrane"/>
    <property type="evidence" value="ECO:0007669"/>
    <property type="project" value="UniProtKB-SubCell"/>
</dbReference>
<comment type="subcellular location">
    <subcellularLocation>
        <location evidence="1">Cell membrane</location>
        <topology evidence="1">Multi-pass membrane protein</topology>
    </subcellularLocation>
</comment>
<dbReference type="Proteomes" id="UP000016023">
    <property type="component" value="Unassembled WGS sequence"/>
</dbReference>
<protein>
    <recommendedName>
        <fullName evidence="10">Polysaccharide biosynthesis protein C-terminal domain-containing protein</fullName>
    </recommendedName>
</protein>
<keyword evidence="3" id="KW-1003">Cell membrane</keyword>
<organism evidence="8 9">
    <name type="scientific">Prevotella micans F0438</name>
    <dbReference type="NCBI Taxonomy" id="883158"/>
    <lineage>
        <taxon>Bacteria</taxon>
        <taxon>Pseudomonadati</taxon>
        <taxon>Bacteroidota</taxon>
        <taxon>Bacteroidia</taxon>
        <taxon>Bacteroidales</taxon>
        <taxon>Prevotellaceae</taxon>
        <taxon>Prevotella</taxon>
    </lineage>
</organism>
<evidence type="ECO:0008006" key="10">
    <source>
        <dbReference type="Google" id="ProtNLM"/>
    </source>
</evidence>
<feature type="transmembrane region" description="Helical" evidence="7">
    <location>
        <begin position="366"/>
        <end position="396"/>
    </location>
</feature>
<evidence type="ECO:0000256" key="2">
    <source>
        <dbReference type="ARBA" id="ARBA00007430"/>
    </source>
</evidence>
<feature type="transmembrane region" description="Helical" evidence="7">
    <location>
        <begin position="21"/>
        <end position="40"/>
    </location>
</feature>
<evidence type="ECO:0000313" key="8">
    <source>
        <dbReference type="EMBL" id="EHO71528.1"/>
    </source>
</evidence>
<dbReference type="Pfam" id="PF13440">
    <property type="entry name" value="Polysacc_synt_3"/>
    <property type="match status" value="1"/>
</dbReference>
<dbReference type="RefSeq" id="WP_006951967.1">
    <property type="nucleotide sequence ID" value="NZ_JH594521.1"/>
</dbReference>
<evidence type="ECO:0000256" key="6">
    <source>
        <dbReference type="ARBA" id="ARBA00023136"/>
    </source>
</evidence>
<dbReference type="AlphaFoldDB" id="H1Q1Q8"/>
<reference evidence="8 9" key="1">
    <citation type="submission" date="2011-12" db="EMBL/GenBank/DDBJ databases">
        <title>The Genome Sequence of Prevotella micans F0438.</title>
        <authorList>
            <consortium name="The Broad Institute Genome Sequencing Platform"/>
            <person name="Earl A."/>
            <person name="Ward D."/>
            <person name="Feldgarden M."/>
            <person name="Gevers D."/>
            <person name="Izard J."/>
            <person name="Baranova O.V."/>
            <person name="Blanton J.M."/>
            <person name="Wade W.G."/>
            <person name="Dewhirst F.E."/>
            <person name="Young S.K."/>
            <person name="Zeng Q."/>
            <person name="Gargeya S."/>
            <person name="Fitzgerald M."/>
            <person name="Haas B."/>
            <person name="Abouelleil A."/>
            <person name="Alvarado L."/>
            <person name="Arachchi H.M."/>
            <person name="Berlin A."/>
            <person name="Chapman S.B."/>
            <person name="Gearin G."/>
            <person name="Goldberg J."/>
            <person name="Griggs A."/>
            <person name="Gujja S."/>
            <person name="Hansen M."/>
            <person name="Heiman D."/>
            <person name="Howarth C."/>
            <person name="Larimer J."/>
            <person name="Lui A."/>
            <person name="MacDonald P.J.P."/>
            <person name="McCowen C."/>
            <person name="Montmayeur A."/>
            <person name="Murphy C."/>
            <person name="Neiman D."/>
            <person name="Pearson M."/>
            <person name="Priest M."/>
            <person name="Roberts A."/>
            <person name="Saif S."/>
            <person name="Shea T."/>
            <person name="Sisk P."/>
            <person name="Stolte C."/>
            <person name="Sykes S."/>
            <person name="Wortman J."/>
            <person name="Nusbaum C."/>
            <person name="Birren B."/>
        </authorList>
    </citation>
    <scope>NUCLEOTIDE SEQUENCE [LARGE SCALE GENOMIC DNA]</scope>
    <source>
        <strain evidence="8 9">F0438</strain>
    </source>
</reference>
<evidence type="ECO:0000313" key="9">
    <source>
        <dbReference type="Proteomes" id="UP000016023"/>
    </source>
</evidence>
<keyword evidence="6 7" id="KW-0472">Membrane</keyword>
<evidence type="ECO:0000256" key="7">
    <source>
        <dbReference type="SAM" id="Phobius"/>
    </source>
</evidence>
<evidence type="ECO:0000256" key="1">
    <source>
        <dbReference type="ARBA" id="ARBA00004651"/>
    </source>
</evidence>
<feature type="transmembrane region" description="Helical" evidence="7">
    <location>
        <begin position="82"/>
        <end position="105"/>
    </location>
</feature>
<evidence type="ECO:0000256" key="5">
    <source>
        <dbReference type="ARBA" id="ARBA00022989"/>
    </source>
</evidence>
<dbReference type="eggNOG" id="COG2244">
    <property type="taxonomic scope" value="Bacteria"/>
</dbReference>
<feature type="transmembrane region" description="Helical" evidence="7">
    <location>
        <begin position="290"/>
        <end position="309"/>
    </location>
</feature>
<feature type="transmembrane region" description="Helical" evidence="7">
    <location>
        <begin position="417"/>
        <end position="436"/>
    </location>
</feature>
<dbReference type="PANTHER" id="PTHR30250:SF10">
    <property type="entry name" value="LIPOPOLYSACCHARIDE BIOSYNTHESIS PROTEIN WZXC"/>
    <property type="match status" value="1"/>
</dbReference>
<feature type="transmembrane region" description="Helical" evidence="7">
    <location>
        <begin position="148"/>
        <end position="168"/>
    </location>
</feature>
<name>H1Q1Q8_9BACT</name>
<feature type="transmembrane region" description="Helical" evidence="7">
    <location>
        <begin position="442"/>
        <end position="462"/>
    </location>
</feature>
<keyword evidence="5 7" id="KW-1133">Transmembrane helix</keyword>
<evidence type="ECO:0000256" key="3">
    <source>
        <dbReference type="ARBA" id="ARBA00022475"/>
    </source>
</evidence>
<dbReference type="PANTHER" id="PTHR30250">
    <property type="entry name" value="PST FAMILY PREDICTED COLANIC ACID TRANSPORTER"/>
    <property type="match status" value="1"/>
</dbReference>
<feature type="transmembrane region" description="Helical" evidence="7">
    <location>
        <begin position="46"/>
        <end position="70"/>
    </location>
</feature>
<keyword evidence="9" id="KW-1185">Reference proteome</keyword>
<proteinExistence type="inferred from homology"/>
<keyword evidence="4 7" id="KW-0812">Transmembrane</keyword>
<comment type="similarity">
    <text evidence="2">Belongs to the polysaccharide synthase family.</text>
</comment>